<dbReference type="AlphaFoldDB" id="T1QDZ7"/>
<sequence>MDMELIKKLAFFSSLEGIFNLYIVVVFFCSYVIDSYNIENDKRKSYFKDFHRIPISPNRIVVCKEGDEKGYSSIDPLPPSLKQNNESDKYSYAFYTSYRFTFDSLTNAHIAKLKFYQNHVINYPMNVYSKAEGRFVNLNVCILIQWGDENSLLNRGIYFSIQPLENKIDSKIFIHSGFFADAPANIKHTRQLYAYGALAHIDSARFTIKKYRQEGPAEKWEDAKRLKKFAFEDILVFAEHFIELDRHCENYLLSSEFAMVDDAKIAPYLSTGLEAFEITIEDYFSIFIDPTRLHLIKKLTCFH</sequence>
<keyword evidence="2" id="KW-0496">Mitochondrion</keyword>
<name>T1QDZ7_9EUKA</name>
<gene>
    <name evidence="2" type="primary">orf303</name>
</gene>
<proteinExistence type="predicted"/>
<evidence type="ECO:0000313" key="2">
    <source>
        <dbReference type="EMBL" id="AFZ64041.1"/>
    </source>
</evidence>
<feature type="transmembrane region" description="Helical" evidence="1">
    <location>
        <begin position="9"/>
        <end position="33"/>
    </location>
</feature>
<protein>
    <submittedName>
        <fullName evidence="2">Uncharacterized protein</fullName>
    </submittedName>
</protein>
<keyword evidence="1" id="KW-0472">Membrane</keyword>
<reference evidence="2" key="1">
    <citation type="journal article" date="2013" name="Protist Genomics">
        <title>The complete mitochondrial genome from an unidentified Phalansterium species.</title>
        <authorList>
            <person name="Pombert J.-F."/>
            <person name="Smirnov A."/>
            <person name="James E.R."/>
            <person name="Janouskovec J."/>
            <person name="Gray M.W."/>
            <person name="Keeling P.J."/>
        </authorList>
    </citation>
    <scope>NUCLEOTIDE SEQUENCE</scope>
    <source>
        <strain evidence="2">UTEX1284</strain>
    </source>
</reference>
<dbReference type="EMBL" id="KC121006">
    <property type="protein sequence ID" value="AFZ64041.1"/>
    <property type="molecule type" value="Genomic_DNA"/>
</dbReference>
<keyword evidence="1" id="KW-1133">Transmembrane helix</keyword>
<accession>T1QDZ7</accession>
<evidence type="ECO:0000256" key="1">
    <source>
        <dbReference type="SAM" id="Phobius"/>
    </source>
</evidence>
<organism evidence="2">
    <name type="scientific">Phalansterium sp. PJK-2012</name>
    <dbReference type="NCBI Taxonomy" id="1267188"/>
    <lineage>
        <taxon>Eukaryota</taxon>
        <taxon>Amoebozoa</taxon>
        <taxon>Evosea</taxon>
        <taxon>Variosea</taxon>
        <taxon>Phalansterium</taxon>
    </lineage>
</organism>
<geneLocation type="mitochondrion" evidence="2"/>
<keyword evidence="1" id="KW-0812">Transmembrane</keyword>